<dbReference type="PANTHER" id="PTHR15437:SF6">
    <property type="entry name" value="TRANSCRIPTION TERMINATION FACTOR, MITOCHONDRIAL"/>
    <property type="match status" value="1"/>
</dbReference>
<dbReference type="PANTHER" id="PTHR15437">
    <property type="entry name" value="TRANSCRIPTION TERMINATION FACTOR, MITOCHONDRIAL"/>
    <property type="match status" value="1"/>
</dbReference>
<protein>
    <submittedName>
        <fullName evidence="4">Transcription termination factor, mitochondrial isoform X3</fullName>
    </submittedName>
</protein>
<dbReference type="GO" id="GO:0005759">
    <property type="term" value="C:mitochondrial matrix"/>
    <property type="evidence" value="ECO:0007669"/>
    <property type="project" value="TreeGrafter"/>
</dbReference>
<comment type="similarity">
    <text evidence="1">Belongs to the mTERF family.</text>
</comment>
<sequence>MAIRTIISKLKPTYLSLCSSAFKIIPTTIIQNVLSRPPCDIFIKVPIVSIASYATRTKTTEKSGLNATKAKIILALNFQSAEDALPFYKLPLKTLIHVLKITKNDESKGFCKNRLYYIASRLKVPPSVLSEKLAKRTFIYSLSFDWIEKALDVLIEMNVASDRILRDLWVLKYHHETVHERLLKVKNLGIDNLYPWMVRCSEDILNRYITISTETKDILGETNSKQTYLANRLNVSVDTVQEMCFKIPALKAIRVTKYIFR</sequence>
<evidence type="ECO:0000256" key="2">
    <source>
        <dbReference type="ARBA" id="ARBA00022946"/>
    </source>
</evidence>
<evidence type="ECO:0000313" key="4">
    <source>
        <dbReference type="RefSeq" id="XP_022820664.1"/>
    </source>
</evidence>
<dbReference type="GO" id="GO:0006393">
    <property type="term" value="P:termination of mitochondrial transcription"/>
    <property type="evidence" value="ECO:0007669"/>
    <property type="project" value="TreeGrafter"/>
</dbReference>
<evidence type="ECO:0000256" key="1">
    <source>
        <dbReference type="ARBA" id="ARBA00007692"/>
    </source>
</evidence>
<dbReference type="CTD" id="34837"/>
<dbReference type="InterPro" id="IPR038538">
    <property type="entry name" value="MTERF_sf"/>
</dbReference>
<evidence type="ECO:0000313" key="3">
    <source>
        <dbReference type="Proteomes" id="UP000301870"/>
    </source>
</evidence>
<reference evidence="4" key="1">
    <citation type="submission" date="2025-08" db="UniProtKB">
        <authorList>
            <consortium name="RefSeq"/>
        </authorList>
    </citation>
    <scope>IDENTIFICATION</scope>
    <source>
        <strain evidence="4">Ishihara</strain>
        <tissue evidence="4">Whole body</tissue>
    </source>
</reference>
<dbReference type="GO" id="GO:0003676">
    <property type="term" value="F:nucleic acid binding"/>
    <property type="evidence" value="ECO:0007669"/>
    <property type="project" value="InterPro"/>
</dbReference>
<dbReference type="Proteomes" id="UP000301870">
    <property type="component" value="Chromosome 15"/>
</dbReference>
<gene>
    <name evidence="4" type="primary">LOC111352412</name>
</gene>
<dbReference type="RefSeq" id="XP_022820664.1">
    <property type="nucleotide sequence ID" value="XM_022964896.1"/>
</dbReference>
<accession>A0A9J7INU9</accession>
<dbReference type="GeneID" id="111352412"/>
<proteinExistence type="inferred from homology"/>
<dbReference type="Gene3D" id="1.25.70.10">
    <property type="entry name" value="Transcription termination factor 3, mitochondrial"/>
    <property type="match status" value="1"/>
</dbReference>
<keyword evidence="2" id="KW-0809">Transit peptide</keyword>
<dbReference type="AlphaFoldDB" id="A0A9J7INU9"/>
<organism evidence="3 4">
    <name type="scientific">Spodoptera litura</name>
    <name type="common">Asian cotton leafworm</name>
    <dbReference type="NCBI Taxonomy" id="69820"/>
    <lineage>
        <taxon>Eukaryota</taxon>
        <taxon>Metazoa</taxon>
        <taxon>Ecdysozoa</taxon>
        <taxon>Arthropoda</taxon>
        <taxon>Hexapoda</taxon>
        <taxon>Insecta</taxon>
        <taxon>Pterygota</taxon>
        <taxon>Neoptera</taxon>
        <taxon>Endopterygota</taxon>
        <taxon>Lepidoptera</taxon>
        <taxon>Glossata</taxon>
        <taxon>Ditrysia</taxon>
        <taxon>Noctuoidea</taxon>
        <taxon>Noctuidae</taxon>
        <taxon>Amphipyrinae</taxon>
        <taxon>Spodoptera</taxon>
    </lineage>
</organism>
<name>A0A9J7INU9_SPOLT</name>
<keyword evidence="3" id="KW-1185">Reference proteome</keyword>
<dbReference type="InterPro" id="IPR003690">
    <property type="entry name" value="MTERF"/>
</dbReference>